<keyword evidence="7" id="KW-0479">Metal-binding</keyword>
<evidence type="ECO:0000256" key="3">
    <source>
        <dbReference type="ARBA" id="ARBA00004906"/>
    </source>
</evidence>
<dbReference type="OrthoDB" id="8062037at2759"/>
<proteinExistence type="predicted"/>
<evidence type="ECO:0000256" key="2">
    <source>
        <dbReference type="ARBA" id="ARBA00004167"/>
    </source>
</evidence>
<protein>
    <recommendedName>
        <fullName evidence="4">RING-type E3 ubiquitin transferase</fullName>
        <ecNumber evidence="4">2.3.2.27</ecNumber>
    </recommendedName>
</protein>
<dbReference type="InterPro" id="IPR013083">
    <property type="entry name" value="Znf_RING/FYVE/PHD"/>
</dbReference>
<keyword evidence="5" id="KW-0808">Transferase</keyword>
<evidence type="ECO:0000256" key="1">
    <source>
        <dbReference type="ARBA" id="ARBA00000900"/>
    </source>
</evidence>
<keyword evidence="10" id="KW-0862">Zinc</keyword>
<evidence type="ECO:0000256" key="12">
    <source>
        <dbReference type="ARBA" id="ARBA00023136"/>
    </source>
</evidence>
<dbReference type="GO" id="GO:0008270">
    <property type="term" value="F:zinc ion binding"/>
    <property type="evidence" value="ECO:0007669"/>
    <property type="project" value="UniProtKB-KW"/>
</dbReference>
<dbReference type="PANTHER" id="PTHR46913:SF1">
    <property type="entry name" value="RING-H2 FINGER PROTEIN ATL16"/>
    <property type="match status" value="1"/>
</dbReference>
<dbReference type="Proteomes" id="UP000554482">
    <property type="component" value="Unassembled WGS sequence"/>
</dbReference>
<evidence type="ECO:0000256" key="4">
    <source>
        <dbReference type="ARBA" id="ARBA00012483"/>
    </source>
</evidence>
<keyword evidence="12 14" id="KW-0472">Membrane</keyword>
<keyword evidence="9" id="KW-0833">Ubl conjugation pathway</keyword>
<comment type="catalytic activity">
    <reaction evidence="1">
        <text>S-ubiquitinyl-[E2 ubiquitin-conjugating enzyme]-L-cysteine + [acceptor protein]-L-lysine = [E2 ubiquitin-conjugating enzyme]-L-cysteine + N(6)-ubiquitinyl-[acceptor protein]-L-lysine.</text>
        <dbReference type="EC" id="2.3.2.27"/>
    </reaction>
</comment>
<dbReference type="Gene3D" id="3.30.40.10">
    <property type="entry name" value="Zinc/RING finger domain, C3HC4 (zinc finger)"/>
    <property type="match status" value="1"/>
</dbReference>
<dbReference type="AlphaFoldDB" id="A0A7J6WR16"/>
<evidence type="ECO:0000313" key="17">
    <source>
        <dbReference type="Proteomes" id="UP000554482"/>
    </source>
</evidence>
<dbReference type="EC" id="2.3.2.27" evidence="4"/>
<evidence type="ECO:0000256" key="5">
    <source>
        <dbReference type="ARBA" id="ARBA00022679"/>
    </source>
</evidence>
<evidence type="ECO:0000256" key="13">
    <source>
        <dbReference type="PROSITE-ProRule" id="PRU00175"/>
    </source>
</evidence>
<organism evidence="16 17">
    <name type="scientific">Thalictrum thalictroides</name>
    <name type="common">Rue-anemone</name>
    <name type="synonym">Anemone thalictroides</name>
    <dbReference type="NCBI Taxonomy" id="46969"/>
    <lineage>
        <taxon>Eukaryota</taxon>
        <taxon>Viridiplantae</taxon>
        <taxon>Streptophyta</taxon>
        <taxon>Embryophyta</taxon>
        <taxon>Tracheophyta</taxon>
        <taxon>Spermatophyta</taxon>
        <taxon>Magnoliopsida</taxon>
        <taxon>Ranunculales</taxon>
        <taxon>Ranunculaceae</taxon>
        <taxon>Thalictroideae</taxon>
        <taxon>Thalictrum</taxon>
    </lineage>
</organism>
<dbReference type="EMBL" id="JABWDY010012683">
    <property type="protein sequence ID" value="KAF5198905.1"/>
    <property type="molecule type" value="Genomic_DNA"/>
</dbReference>
<keyword evidence="17" id="KW-1185">Reference proteome</keyword>
<dbReference type="InterPro" id="IPR044600">
    <property type="entry name" value="ATL1/ATL16-like"/>
</dbReference>
<dbReference type="UniPathway" id="UPA00143"/>
<dbReference type="SUPFAM" id="SSF57850">
    <property type="entry name" value="RING/U-box"/>
    <property type="match status" value="1"/>
</dbReference>
<comment type="subcellular location">
    <subcellularLocation>
        <location evidence="2">Membrane</location>
        <topology evidence="2">Single-pass membrane protein</topology>
    </subcellularLocation>
</comment>
<evidence type="ECO:0000256" key="6">
    <source>
        <dbReference type="ARBA" id="ARBA00022692"/>
    </source>
</evidence>
<keyword evidence="6 14" id="KW-0812">Transmembrane</keyword>
<evidence type="ECO:0000259" key="15">
    <source>
        <dbReference type="PROSITE" id="PS50089"/>
    </source>
</evidence>
<dbReference type="PROSITE" id="PS50089">
    <property type="entry name" value="ZF_RING_2"/>
    <property type="match status" value="1"/>
</dbReference>
<accession>A0A7J6WR16</accession>
<comment type="caution">
    <text evidence="16">The sequence shown here is derived from an EMBL/GenBank/DDBJ whole genome shotgun (WGS) entry which is preliminary data.</text>
</comment>
<dbReference type="InterPro" id="IPR001841">
    <property type="entry name" value="Znf_RING"/>
</dbReference>
<evidence type="ECO:0000256" key="14">
    <source>
        <dbReference type="SAM" id="Phobius"/>
    </source>
</evidence>
<evidence type="ECO:0000256" key="9">
    <source>
        <dbReference type="ARBA" id="ARBA00022786"/>
    </source>
</evidence>
<dbReference type="GO" id="GO:0061630">
    <property type="term" value="F:ubiquitin protein ligase activity"/>
    <property type="evidence" value="ECO:0007669"/>
    <property type="project" value="UniProtKB-EC"/>
</dbReference>
<evidence type="ECO:0000256" key="11">
    <source>
        <dbReference type="ARBA" id="ARBA00022989"/>
    </source>
</evidence>
<evidence type="ECO:0000256" key="10">
    <source>
        <dbReference type="ARBA" id="ARBA00022833"/>
    </source>
</evidence>
<dbReference type="GO" id="GO:0016020">
    <property type="term" value="C:membrane"/>
    <property type="evidence" value="ECO:0007669"/>
    <property type="project" value="UniProtKB-SubCell"/>
</dbReference>
<comment type="pathway">
    <text evidence="3">Protein modification; protein ubiquitination.</text>
</comment>
<sequence length="169" mass="18739">MNPKGLEVSPLFIAIVGVIIGVIILIYVYCITAGWCYGAQTLFQAQQRLGFGRRSHQEQDEETPSTDLENSMVHLIPVRKYTKNNGASVGVSVNDDEAMCSVCLGEFEEGEAVKILPECTHSFHVPCIDMWLYSHSSCPLCRTDAIATPPRQQLLQPQPEVQRTSELGE</sequence>
<keyword evidence="11 14" id="KW-1133">Transmembrane helix</keyword>
<dbReference type="Pfam" id="PF13639">
    <property type="entry name" value="zf-RING_2"/>
    <property type="match status" value="1"/>
</dbReference>
<dbReference type="CDD" id="cd16461">
    <property type="entry name" value="RING-H2_EL5-like"/>
    <property type="match status" value="1"/>
</dbReference>
<gene>
    <name evidence="16" type="ORF">FRX31_011509</name>
</gene>
<keyword evidence="8 13" id="KW-0863">Zinc-finger</keyword>
<dbReference type="PANTHER" id="PTHR46913">
    <property type="entry name" value="RING-H2 FINGER PROTEIN ATL16"/>
    <property type="match status" value="1"/>
</dbReference>
<dbReference type="GO" id="GO:0016567">
    <property type="term" value="P:protein ubiquitination"/>
    <property type="evidence" value="ECO:0007669"/>
    <property type="project" value="UniProtKB-UniPathway"/>
</dbReference>
<dbReference type="SMART" id="SM00184">
    <property type="entry name" value="RING"/>
    <property type="match status" value="1"/>
</dbReference>
<feature type="domain" description="RING-type" evidence="15">
    <location>
        <begin position="100"/>
        <end position="142"/>
    </location>
</feature>
<feature type="transmembrane region" description="Helical" evidence="14">
    <location>
        <begin position="12"/>
        <end position="38"/>
    </location>
</feature>
<evidence type="ECO:0000256" key="7">
    <source>
        <dbReference type="ARBA" id="ARBA00022723"/>
    </source>
</evidence>
<reference evidence="16 17" key="1">
    <citation type="submission" date="2020-06" db="EMBL/GenBank/DDBJ databases">
        <title>Transcriptomic and genomic resources for Thalictrum thalictroides and T. hernandezii: Facilitating candidate gene discovery in an emerging model plant lineage.</title>
        <authorList>
            <person name="Arias T."/>
            <person name="Riano-Pachon D.M."/>
            <person name="Di Stilio V.S."/>
        </authorList>
    </citation>
    <scope>NUCLEOTIDE SEQUENCE [LARGE SCALE GENOMIC DNA]</scope>
    <source>
        <strain evidence="17">cv. WT478/WT964</strain>
        <tissue evidence="16">Leaves</tissue>
    </source>
</reference>
<evidence type="ECO:0000313" key="16">
    <source>
        <dbReference type="EMBL" id="KAF5198905.1"/>
    </source>
</evidence>
<evidence type="ECO:0000256" key="8">
    <source>
        <dbReference type="ARBA" id="ARBA00022771"/>
    </source>
</evidence>
<name>A0A7J6WR16_THATH</name>